<dbReference type="AlphaFoldDB" id="A0A1G2M189"/>
<dbReference type="Proteomes" id="UP000178873">
    <property type="component" value="Unassembled WGS sequence"/>
</dbReference>
<comment type="caution">
    <text evidence="1">The sequence shown here is derived from an EMBL/GenBank/DDBJ whole genome shotgun (WGS) entry which is preliminary data.</text>
</comment>
<dbReference type="STRING" id="1802301.A2664_03495"/>
<gene>
    <name evidence="1" type="ORF">A2664_03495</name>
</gene>
<evidence type="ECO:0000313" key="1">
    <source>
        <dbReference type="EMBL" id="OHA17656.1"/>
    </source>
</evidence>
<name>A0A1G2M189_9BACT</name>
<accession>A0A1G2M189</accession>
<dbReference type="EMBL" id="MHRF01000013">
    <property type="protein sequence ID" value="OHA17656.1"/>
    <property type="molecule type" value="Genomic_DNA"/>
</dbReference>
<sequence length="394" mass="44150">MKFLSSRGKTRPVTINVLLCKTLVKVLVFEILEGKAPRPLFSKEKALSKNWQGTDRELYAAITSSVYQLLHEGEKFLQKNVSESSVSRVVFFYTPPFAIYGNEQISIHSPKQTELDTKTLENAVLEAKKRFAAGYRRNIKETTGGSVSRLAVVTEKLSFAVLDGYPVSDFLSRSYKSFSAELSLEAVPADMLQKLMDVAHSLFHYAELSHLTVRHAVLDVLAQTQTHPQNFLLCTIFPHASSLYSVENKIATRQILFPYGTDHILGAIAKKLSTTRTVAHSHALLYRDQKLHNTAEGKFSEALKEVGNEWTKQFTLARQKLSERFTLAKSVFILSFDWLDIMLFTSIPSLGLDSCGEYTLTPLSSTSFGETLTADSQVQGNLEVVLMHYLSHAQ</sequence>
<reference evidence="1 2" key="1">
    <citation type="journal article" date="2016" name="Nat. Commun.">
        <title>Thousands of microbial genomes shed light on interconnected biogeochemical processes in an aquifer system.</title>
        <authorList>
            <person name="Anantharaman K."/>
            <person name="Brown C.T."/>
            <person name="Hug L.A."/>
            <person name="Sharon I."/>
            <person name="Castelle C.J."/>
            <person name="Probst A.J."/>
            <person name="Thomas B.C."/>
            <person name="Singh A."/>
            <person name="Wilkins M.J."/>
            <person name="Karaoz U."/>
            <person name="Brodie E.L."/>
            <person name="Williams K.H."/>
            <person name="Hubbard S.S."/>
            <person name="Banfield J.F."/>
        </authorList>
    </citation>
    <scope>NUCLEOTIDE SEQUENCE [LARGE SCALE GENOMIC DNA]</scope>
</reference>
<evidence type="ECO:0000313" key="2">
    <source>
        <dbReference type="Proteomes" id="UP000178873"/>
    </source>
</evidence>
<organism evidence="1 2">
    <name type="scientific">Candidatus Taylorbacteria bacterium RIFCSPHIGHO2_01_FULL_46_22b</name>
    <dbReference type="NCBI Taxonomy" id="1802301"/>
    <lineage>
        <taxon>Bacteria</taxon>
        <taxon>Candidatus Tayloriibacteriota</taxon>
    </lineage>
</organism>
<protein>
    <submittedName>
        <fullName evidence="1">Uncharacterized protein</fullName>
    </submittedName>
</protein>
<proteinExistence type="predicted"/>